<protein>
    <recommendedName>
        <fullName evidence="4">DUF2993 domain-containing protein</fullName>
    </recommendedName>
</protein>
<dbReference type="OrthoDB" id="570669at2"/>
<comment type="caution">
    <text evidence="1">The sequence shown here is derived from an EMBL/GenBank/DDBJ whole genome shotgun (WGS) entry which is preliminary data.</text>
</comment>
<evidence type="ECO:0000313" key="3">
    <source>
        <dbReference type="Proteomes" id="UP000053372"/>
    </source>
</evidence>
<dbReference type="AlphaFoldDB" id="A0A0V7ZTX5"/>
<gene>
    <name evidence="1" type="ORF">BC008_31075</name>
    <name evidence="2" type="ORF">BC008_35775</name>
</gene>
<name>A0A0V7ZTX5_9CYAN</name>
<evidence type="ECO:0000313" key="1">
    <source>
        <dbReference type="EMBL" id="KST67638.1"/>
    </source>
</evidence>
<keyword evidence="3" id="KW-1185">Reference proteome</keyword>
<evidence type="ECO:0008006" key="4">
    <source>
        <dbReference type="Google" id="ProtNLM"/>
    </source>
</evidence>
<organism evidence="1 3">
    <name type="scientific">Mastigocoleus testarum BC008</name>
    <dbReference type="NCBI Taxonomy" id="371196"/>
    <lineage>
        <taxon>Bacteria</taxon>
        <taxon>Bacillati</taxon>
        <taxon>Cyanobacteriota</taxon>
        <taxon>Cyanophyceae</taxon>
        <taxon>Nostocales</taxon>
        <taxon>Hapalosiphonaceae</taxon>
        <taxon>Mastigocoleus</taxon>
    </lineage>
</organism>
<dbReference type="Proteomes" id="UP000053372">
    <property type="component" value="Unassembled WGS sequence"/>
</dbReference>
<dbReference type="Pfam" id="PF11209">
    <property type="entry name" value="LmeA"/>
    <property type="match status" value="1"/>
</dbReference>
<dbReference type="EMBL" id="LMTZ01000013">
    <property type="protein sequence ID" value="KST69726.1"/>
    <property type="molecule type" value="Genomic_DNA"/>
</dbReference>
<dbReference type="InterPro" id="IPR021373">
    <property type="entry name" value="DUF2993"/>
</dbReference>
<accession>A0A0V7ZTX5</accession>
<reference evidence="1 3" key="1">
    <citation type="journal article" date="2015" name="Genome Announc.">
        <title>Draft Genome of the Euendolithic (true boring) Cyanobacterium Mastigocoleus testarum strain BC008.</title>
        <authorList>
            <person name="Guida B.S."/>
            <person name="Garcia-Pichel F."/>
        </authorList>
    </citation>
    <scope>NUCLEOTIDE SEQUENCE [LARGE SCALE GENOMIC DNA]</scope>
    <source>
        <strain evidence="1 3">BC008</strain>
    </source>
</reference>
<evidence type="ECO:0000313" key="2">
    <source>
        <dbReference type="EMBL" id="KST69726.1"/>
    </source>
</evidence>
<dbReference type="EMBL" id="LMTZ01000086">
    <property type="protein sequence ID" value="KST67638.1"/>
    <property type="molecule type" value="Genomic_DNA"/>
</dbReference>
<sequence>MELLTIFLSGLLGFITPAGLLVDRTAEKAIRSRLKTAQELQVRVDNVPTHQLLQGRVEKVRIAGRSLLLKNQNIHISQLDLETDPIELDIHARGQKRLPLKKPLQMGVRLVLTQQDVNKLLESPDFLNRLKKFNLVSVSSSNNSSSDVYNLANPQIKILENRLRFQLKLKQEGNGKPLNIRVESGLNVIAGRQIQLVNPTVELNQEKAPEKLINQIVDNLNEQLDLGNLESEGIQLRILKLNIKPAAIEIAAFIKIEPSSKFLKELSS</sequence>
<proteinExistence type="predicted"/>
<dbReference type="RefSeq" id="WP_027843252.1">
    <property type="nucleotide sequence ID" value="NZ_LMTZ01000013.1"/>
</dbReference>